<reference evidence="4 5" key="2">
    <citation type="journal article" date="2021" name="Genomics">
        <title>High-quality reference genome for Clonorchis sinensis.</title>
        <authorList>
            <person name="Young N.D."/>
            <person name="Stroehlein A.J."/>
            <person name="Kinkar L."/>
            <person name="Wang T."/>
            <person name="Sohn W.M."/>
            <person name="Chang B.C.H."/>
            <person name="Kaur P."/>
            <person name="Weisz D."/>
            <person name="Dudchenko O."/>
            <person name="Aiden E.L."/>
            <person name="Korhonen P.K."/>
            <person name="Gasser R.B."/>
        </authorList>
    </citation>
    <scope>NUCLEOTIDE SEQUENCE [LARGE SCALE GENOMIC DNA]</scope>
    <source>
        <strain evidence="4">Cs-k2</strain>
    </source>
</reference>
<evidence type="ECO:0000256" key="2">
    <source>
        <dbReference type="ARBA" id="ARBA00016949"/>
    </source>
</evidence>
<dbReference type="PANTHER" id="PTHR12452:SF0">
    <property type="entry name" value="THIOREDOXIN DOMAIN-CONTAINING PROTEIN 17"/>
    <property type="match status" value="1"/>
</dbReference>
<dbReference type="GO" id="GO:0005829">
    <property type="term" value="C:cytosol"/>
    <property type="evidence" value="ECO:0007669"/>
    <property type="project" value="TreeGrafter"/>
</dbReference>
<dbReference type="InterPro" id="IPR036249">
    <property type="entry name" value="Thioredoxin-like_sf"/>
</dbReference>
<proteinExistence type="inferred from homology"/>
<feature type="domain" description="Thioredoxin" evidence="3">
    <location>
        <begin position="205"/>
        <end position="290"/>
    </location>
</feature>
<dbReference type="InterPro" id="IPR045108">
    <property type="entry name" value="TXNDC17-like"/>
</dbReference>
<dbReference type="EMBL" id="NIRI02000056">
    <property type="protein sequence ID" value="KAG5443326.1"/>
    <property type="molecule type" value="Genomic_DNA"/>
</dbReference>
<dbReference type="Pfam" id="PF06110">
    <property type="entry name" value="TXD17-like_Trx"/>
    <property type="match status" value="1"/>
</dbReference>
<dbReference type="OrthoDB" id="78947at2759"/>
<dbReference type="InParanoid" id="A0A419Q300"/>
<sequence length="396" mass="44267">MHPRLHIPNAMAEGFTSTNHLLVPLTRLLSPRRARQKSHQRCTRDINAPDKVKSIFKAPHIYSVSGSNFLEILTRSGCIIGNRQSANTRVVSITKLKRKGERGQSCLTPHDVTSLAKARRPKWLEREFTDRKVRTRPPPLDFPCLGLGNLTVSQPSCFSRVAWQLGTERVLQLNASFFKATLRIELESGRMEDTPITQLDILLKKTEENKGKRIFVLFSGTPSENGVSWCPDCVAVKPVINEALKYLPEDSIFLTVLVGDRPAWRSSSNVFRTNSNCAISSIPTLIEFGTYATEENIGSSGSVDGRMSVHRAGQFDRGRFLTNRGDITSVSLRGEMAQWLEREFFDWKVRGSNPISVSRLPLSRLGRPGSIPTLVLPSGGTVVKHRKGATPERYDM</sequence>
<gene>
    <name evidence="4" type="ORF">CSKR_107280</name>
</gene>
<dbReference type="Proteomes" id="UP000286415">
    <property type="component" value="Unassembled WGS sequence"/>
</dbReference>
<comment type="caution">
    <text evidence="4">The sequence shown here is derived from an EMBL/GenBank/DDBJ whole genome shotgun (WGS) entry which is preliminary data.</text>
</comment>
<dbReference type="Gene3D" id="3.40.30.10">
    <property type="entry name" value="Glutaredoxin"/>
    <property type="match status" value="1"/>
</dbReference>
<organism evidence="4 5">
    <name type="scientific">Clonorchis sinensis</name>
    <name type="common">Chinese liver fluke</name>
    <dbReference type="NCBI Taxonomy" id="79923"/>
    <lineage>
        <taxon>Eukaryota</taxon>
        <taxon>Metazoa</taxon>
        <taxon>Spiralia</taxon>
        <taxon>Lophotrochozoa</taxon>
        <taxon>Platyhelminthes</taxon>
        <taxon>Trematoda</taxon>
        <taxon>Digenea</taxon>
        <taxon>Opisthorchiida</taxon>
        <taxon>Opisthorchiata</taxon>
        <taxon>Opisthorchiidae</taxon>
        <taxon>Clonorchis</taxon>
    </lineage>
</organism>
<evidence type="ECO:0000256" key="1">
    <source>
        <dbReference type="ARBA" id="ARBA00008987"/>
    </source>
</evidence>
<evidence type="ECO:0000259" key="3">
    <source>
        <dbReference type="Pfam" id="PF06110"/>
    </source>
</evidence>
<reference evidence="4 5" key="1">
    <citation type="journal article" date="2018" name="Biotechnol. Adv.">
        <title>Improved genomic resources and new bioinformatic workflow for the carcinogenic parasite Clonorchis sinensis: Biotechnological implications.</title>
        <authorList>
            <person name="Wang D."/>
            <person name="Korhonen P.K."/>
            <person name="Gasser R.B."/>
            <person name="Young N.D."/>
        </authorList>
    </citation>
    <scope>NUCLEOTIDE SEQUENCE [LARGE SCALE GENOMIC DNA]</scope>
    <source>
        <strain evidence="4">Cs-k2</strain>
    </source>
</reference>
<name>A0A419Q300_CLOSI</name>
<dbReference type="GO" id="GO:0047134">
    <property type="term" value="F:protein-disulfide reductase [NAD(P)H] activity"/>
    <property type="evidence" value="ECO:0007669"/>
    <property type="project" value="InterPro"/>
</dbReference>
<accession>A0A419Q300</accession>
<keyword evidence="5" id="KW-1185">Reference proteome</keyword>
<dbReference type="AlphaFoldDB" id="A0A419Q300"/>
<evidence type="ECO:0000313" key="4">
    <source>
        <dbReference type="EMBL" id="KAG5443326.1"/>
    </source>
</evidence>
<evidence type="ECO:0000313" key="5">
    <source>
        <dbReference type="Proteomes" id="UP000286415"/>
    </source>
</evidence>
<dbReference type="SUPFAM" id="SSF52833">
    <property type="entry name" value="Thioredoxin-like"/>
    <property type="match status" value="1"/>
</dbReference>
<dbReference type="InterPro" id="IPR010357">
    <property type="entry name" value="TXNDC17_dom"/>
</dbReference>
<comment type="similarity">
    <text evidence="1">Belongs to the thioredoxin family.</text>
</comment>
<dbReference type="PANTHER" id="PTHR12452">
    <property type="entry name" value="42-9-9 PROTEIN-RELATED"/>
    <property type="match status" value="1"/>
</dbReference>
<protein>
    <recommendedName>
        <fullName evidence="2">Thioredoxin domain-containing protein 17</fullName>
    </recommendedName>
</protein>